<dbReference type="GO" id="GO:0006412">
    <property type="term" value="P:translation"/>
    <property type="evidence" value="ECO:0007669"/>
    <property type="project" value="UniProtKB-UniRule"/>
</dbReference>
<dbReference type="GO" id="GO:0042274">
    <property type="term" value="P:ribosomal small subunit biogenesis"/>
    <property type="evidence" value="ECO:0007669"/>
    <property type="project" value="TreeGrafter"/>
</dbReference>
<keyword evidence="4 7" id="KW-0689">Ribosomal protein</keyword>
<gene>
    <name evidence="7" type="primary">rpsD</name>
    <name evidence="11" type="ORF">COS54_00900</name>
</gene>
<dbReference type="AlphaFoldDB" id="A0A2M7BEK1"/>
<dbReference type="PANTHER" id="PTHR11831:SF4">
    <property type="entry name" value="SMALL RIBOSOMAL SUBUNIT PROTEIN US4M"/>
    <property type="match status" value="1"/>
</dbReference>
<dbReference type="InterPro" id="IPR018079">
    <property type="entry name" value="Ribosomal_uS4_CS"/>
</dbReference>
<dbReference type="FunFam" id="3.10.290.10:FF:000001">
    <property type="entry name" value="30S ribosomal protein S4"/>
    <property type="match status" value="1"/>
</dbReference>
<evidence type="ECO:0000313" key="11">
    <source>
        <dbReference type="EMBL" id="PIV01541.1"/>
    </source>
</evidence>
<dbReference type="CDD" id="cd00165">
    <property type="entry name" value="S4"/>
    <property type="match status" value="1"/>
</dbReference>
<dbReference type="NCBIfam" id="NF003717">
    <property type="entry name" value="PRK05327.1"/>
    <property type="match status" value="1"/>
</dbReference>
<sequence>MIKDYTKKCRLCRAAGMKLFLKGQRCLTKCPIDKKGPVPPGQHGAKRRRKLSDYGIRLAEKQKLRRTYLTNENTLKKYFLQAKKLKGAATGEVLLQTLESRLDNVVYRLGLVPSRRFSRQLVSHKHVLVDGKIVNIPSARIKPGSIINLDSRAMNMTEIKALLGKKDLTIPPWMERKGPVGKFARYPKREEIGTNISEQLVVEHYSR</sequence>
<dbReference type="GO" id="GO:0019843">
    <property type="term" value="F:rRNA binding"/>
    <property type="evidence" value="ECO:0007669"/>
    <property type="project" value="UniProtKB-UniRule"/>
</dbReference>
<keyword evidence="3 7" id="KW-0694">RNA-binding</keyword>
<dbReference type="NCBIfam" id="TIGR01017">
    <property type="entry name" value="rpsD_bact"/>
    <property type="match status" value="1"/>
</dbReference>
<dbReference type="Proteomes" id="UP000229631">
    <property type="component" value="Unassembled WGS sequence"/>
</dbReference>
<feature type="domain" description="RNA-binding S4" evidence="9">
    <location>
        <begin position="100"/>
        <end position="169"/>
    </location>
</feature>
<evidence type="ECO:0000256" key="4">
    <source>
        <dbReference type="ARBA" id="ARBA00022980"/>
    </source>
</evidence>
<dbReference type="SMART" id="SM00363">
    <property type="entry name" value="S4"/>
    <property type="match status" value="1"/>
</dbReference>
<comment type="subunit">
    <text evidence="7">Part of the 30S ribosomal subunit. Contacts protein S5. The interaction surface between S4 and S5 is involved in control of translational fidelity.</text>
</comment>
<dbReference type="HAMAP" id="MF_01306_B">
    <property type="entry name" value="Ribosomal_uS4_B"/>
    <property type="match status" value="1"/>
</dbReference>
<dbReference type="Gene3D" id="3.10.290.10">
    <property type="entry name" value="RNA-binding S4 domain"/>
    <property type="match status" value="1"/>
</dbReference>
<dbReference type="Pfam" id="PF00163">
    <property type="entry name" value="Ribosomal_S4"/>
    <property type="match status" value="1"/>
</dbReference>
<organism evidence="11 12">
    <name type="scientific">Candidatus Shapirobacteria bacterium CG03_land_8_20_14_0_80_39_12</name>
    <dbReference type="NCBI Taxonomy" id="1974879"/>
    <lineage>
        <taxon>Bacteria</taxon>
        <taxon>Candidatus Shapironibacteriota</taxon>
    </lineage>
</organism>
<dbReference type="Gene3D" id="1.10.1050.10">
    <property type="entry name" value="Ribosomal Protein S4 Delta 41, Chain A, domain 1"/>
    <property type="match status" value="1"/>
</dbReference>
<evidence type="ECO:0000256" key="3">
    <source>
        <dbReference type="ARBA" id="ARBA00022884"/>
    </source>
</evidence>
<evidence type="ECO:0000256" key="8">
    <source>
        <dbReference type="RuleBase" id="RU003699"/>
    </source>
</evidence>
<dbReference type="GO" id="GO:0003735">
    <property type="term" value="F:structural constituent of ribosome"/>
    <property type="evidence" value="ECO:0007669"/>
    <property type="project" value="InterPro"/>
</dbReference>
<evidence type="ECO:0000256" key="1">
    <source>
        <dbReference type="ARBA" id="ARBA00007465"/>
    </source>
</evidence>
<dbReference type="PROSITE" id="PS50889">
    <property type="entry name" value="S4"/>
    <property type="match status" value="1"/>
</dbReference>
<evidence type="ECO:0000259" key="9">
    <source>
        <dbReference type="SMART" id="SM00363"/>
    </source>
</evidence>
<dbReference type="InterPro" id="IPR022801">
    <property type="entry name" value="Ribosomal_uS4"/>
</dbReference>
<dbReference type="InterPro" id="IPR001912">
    <property type="entry name" value="Ribosomal_uS4_N"/>
</dbReference>
<feature type="domain" description="Small ribosomal subunit protein uS4 N-terminal" evidence="10">
    <location>
        <begin position="3"/>
        <end position="99"/>
    </location>
</feature>
<dbReference type="GO" id="GO:0015935">
    <property type="term" value="C:small ribosomal subunit"/>
    <property type="evidence" value="ECO:0007669"/>
    <property type="project" value="InterPro"/>
</dbReference>
<name>A0A2M7BEK1_9BACT</name>
<comment type="similarity">
    <text evidence="1 7 8">Belongs to the universal ribosomal protein uS4 family.</text>
</comment>
<keyword evidence="5 7" id="KW-0687">Ribonucleoprotein</keyword>
<evidence type="ECO:0000256" key="5">
    <source>
        <dbReference type="ARBA" id="ARBA00023274"/>
    </source>
</evidence>
<evidence type="ECO:0000256" key="2">
    <source>
        <dbReference type="ARBA" id="ARBA00022730"/>
    </source>
</evidence>
<comment type="caution">
    <text evidence="11">The sequence shown here is derived from an EMBL/GenBank/DDBJ whole genome shotgun (WGS) entry which is preliminary data.</text>
</comment>
<dbReference type="InterPro" id="IPR002942">
    <property type="entry name" value="S4_RNA-bd"/>
</dbReference>
<dbReference type="SUPFAM" id="SSF55174">
    <property type="entry name" value="Alpha-L RNA-binding motif"/>
    <property type="match status" value="1"/>
</dbReference>
<dbReference type="PANTHER" id="PTHR11831">
    <property type="entry name" value="30S 40S RIBOSOMAL PROTEIN"/>
    <property type="match status" value="1"/>
</dbReference>
<reference evidence="12" key="1">
    <citation type="submission" date="2017-09" db="EMBL/GenBank/DDBJ databases">
        <title>Depth-based differentiation of microbial function through sediment-hosted aquifers and enrichment of novel symbionts in the deep terrestrial subsurface.</title>
        <authorList>
            <person name="Probst A.J."/>
            <person name="Ladd B."/>
            <person name="Jarett J.K."/>
            <person name="Geller-Mcgrath D.E."/>
            <person name="Sieber C.M.K."/>
            <person name="Emerson J.B."/>
            <person name="Anantharaman K."/>
            <person name="Thomas B.C."/>
            <person name="Malmstrom R."/>
            <person name="Stieglmeier M."/>
            <person name="Klingl A."/>
            <person name="Woyke T."/>
            <person name="Ryan C.M."/>
            <person name="Banfield J.F."/>
        </authorList>
    </citation>
    <scope>NUCLEOTIDE SEQUENCE [LARGE SCALE GENOMIC DNA]</scope>
</reference>
<dbReference type="EMBL" id="PEVC01000019">
    <property type="protein sequence ID" value="PIV01541.1"/>
    <property type="molecule type" value="Genomic_DNA"/>
</dbReference>
<dbReference type="Pfam" id="PF01479">
    <property type="entry name" value="S4"/>
    <property type="match status" value="1"/>
</dbReference>
<dbReference type="InterPro" id="IPR036986">
    <property type="entry name" value="S4_RNA-bd_sf"/>
</dbReference>
<evidence type="ECO:0000313" key="12">
    <source>
        <dbReference type="Proteomes" id="UP000229631"/>
    </source>
</evidence>
<dbReference type="PROSITE" id="PS00632">
    <property type="entry name" value="RIBOSOMAL_S4"/>
    <property type="match status" value="1"/>
</dbReference>
<dbReference type="InterPro" id="IPR005709">
    <property type="entry name" value="Ribosomal_uS4_bac-type"/>
</dbReference>
<comment type="function">
    <text evidence="7">With S5 and S12 plays an important role in translational accuracy.</text>
</comment>
<evidence type="ECO:0000256" key="6">
    <source>
        <dbReference type="ARBA" id="ARBA00035254"/>
    </source>
</evidence>
<evidence type="ECO:0000259" key="10">
    <source>
        <dbReference type="SMART" id="SM01390"/>
    </source>
</evidence>
<evidence type="ECO:0000256" key="7">
    <source>
        <dbReference type="HAMAP-Rule" id="MF_01306"/>
    </source>
</evidence>
<accession>A0A2M7BEK1</accession>
<keyword evidence="2 7" id="KW-0699">rRNA-binding</keyword>
<comment type="function">
    <text evidence="7">One of the primary rRNA binding proteins, it binds directly to 16S rRNA where it nucleates assembly of the body of the 30S subunit.</text>
</comment>
<proteinExistence type="inferred from homology"/>
<protein>
    <recommendedName>
        <fullName evidence="6 7">Small ribosomal subunit protein uS4</fullName>
    </recommendedName>
</protein>
<dbReference type="SMART" id="SM01390">
    <property type="entry name" value="Ribosomal_S4"/>
    <property type="match status" value="1"/>
</dbReference>